<evidence type="ECO:0008006" key="4">
    <source>
        <dbReference type="Google" id="ProtNLM"/>
    </source>
</evidence>
<feature type="compositionally biased region" description="Polar residues" evidence="1">
    <location>
        <begin position="103"/>
        <end position="124"/>
    </location>
</feature>
<dbReference type="EMBL" id="LWDD02001311">
    <property type="protein sequence ID" value="KAE8249504.1"/>
    <property type="molecule type" value="Genomic_DNA"/>
</dbReference>
<dbReference type="AlphaFoldDB" id="A0A8T8SW44"/>
<feature type="compositionally biased region" description="Low complexity" evidence="1">
    <location>
        <begin position="399"/>
        <end position="425"/>
    </location>
</feature>
<reference evidence="2" key="1">
    <citation type="submission" date="2016-04" db="EMBL/GenBank/DDBJ databases">
        <authorList>
            <person name="Nguyen H.D."/>
            <person name="Kesanakurti P."/>
            <person name="Cullis J."/>
            <person name="Levesque C.A."/>
            <person name="Hambleton S."/>
        </authorList>
    </citation>
    <scope>NUCLEOTIDE SEQUENCE</scope>
    <source>
        <strain evidence="2">DAOMC 238032</strain>
    </source>
</reference>
<feature type="region of interest" description="Disordered" evidence="1">
    <location>
        <begin position="1"/>
        <end position="49"/>
    </location>
</feature>
<organism evidence="2 3">
    <name type="scientific">Tilletia caries</name>
    <name type="common">wheat bunt fungus</name>
    <dbReference type="NCBI Taxonomy" id="13290"/>
    <lineage>
        <taxon>Eukaryota</taxon>
        <taxon>Fungi</taxon>
        <taxon>Dikarya</taxon>
        <taxon>Basidiomycota</taxon>
        <taxon>Ustilaginomycotina</taxon>
        <taxon>Exobasidiomycetes</taxon>
        <taxon>Tilletiales</taxon>
        <taxon>Tilletiaceae</taxon>
        <taxon>Tilletia</taxon>
    </lineage>
</organism>
<feature type="compositionally biased region" description="Low complexity" evidence="1">
    <location>
        <begin position="1"/>
        <end position="15"/>
    </location>
</feature>
<feature type="region of interest" description="Disordered" evidence="1">
    <location>
        <begin position="399"/>
        <end position="451"/>
    </location>
</feature>
<dbReference type="Proteomes" id="UP000077671">
    <property type="component" value="Unassembled WGS sequence"/>
</dbReference>
<evidence type="ECO:0000313" key="2">
    <source>
        <dbReference type="EMBL" id="KAE8249504.1"/>
    </source>
</evidence>
<name>A0A8T8SW44_9BASI</name>
<evidence type="ECO:0000313" key="3">
    <source>
        <dbReference type="Proteomes" id="UP000077671"/>
    </source>
</evidence>
<gene>
    <name evidence="2" type="ORF">A4X03_0g6599</name>
</gene>
<comment type="caution">
    <text evidence="2">The sequence shown here is derived from an EMBL/GenBank/DDBJ whole genome shotgun (WGS) entry which is preliminary data.</text>
</comment>
<reference evidence="2" key="2">
    <citation type="journal article" date="2019" name="IMA Fungus">
        <title>Genome sequencing and comparison of five Tilletia species to identify candidate genes for the detection of regulated species infecting wheat.</title>
        <authorList>
            <person name="Nguyen H.D.T."/>
            <person name="Sultana T."/>
            <person name="Kesanakurti P."/>
            <person name="Hambleton S."/>
        </authorList>
    </citation>
    <scope>NUCLEOTIDE SEQUENCE</scope>
    <source>
        <strain evidence="2">DAOMC 238032</strain>
    </source>
</reference>
<accession>A0A8T8SW44</accession>
<evidence type="ECO:0000256" key="1">
    <source>
        <dbReference type="SAM" id="MobiDB-lite"/>
    </source>
</evidence>
<protein>
    <recommendedName>
        <fullName evidence="4">Retrotransposon gag domain-containing protein</fullName>
    </recommendedName>
</protein>
<sequence>MAPADPLSSSLTSLDDPGDRAERSAGRPAAPLQAVDAPQVALPPFPGSQAVNRVLERFDRFETRLDDLEGRLSTSRVAAPPSGIAPVSMARIASAPAGATQQASPFATPYRSQQQTSSIPSGVASSGPPHLVPRHSTPARPTDVENLVNSFRDLDDADKDSFRLLCQKMGIKSSKVFDALGEISAADGAFDATFGPPPSVPALSSARVIQHSFPSPAPRFIQCKPEWLPKFDGVPANLEHFLGRILDIARSNDSEAWDSAMARTMPLVFTGDAASWHEGLRLPVARSLDSVDAYAKALRKAFPVDEVDQRRRAQERKWIPEDEPVQTYHFDKNRLLRTDDPETEPSEIRLVQDLLDGLPASFRALMHLPRRTATRDDVRLELVEVESLWRKLNPDRALRTTASTATESSARAASSSLGGRGSRSAPAESSTPARAPAVVSPAAPRPGAPLGMSATYDKSRIVEAKTVGLACTVGPTPRRFSSCPTRASVADRTISTLNITI</sequence>
<feature type="compositionally biased region" description="Low complexity" evidence="1">
    <location>
        <begin position="432"/>
        <end position="442"/>
    </location>
</feature>
<proteinExistence type="predicted"/>
<feature type="region of interest" description="Disordered" evidence="1">
    <location>
        <begin position="103"/>
        <end position="142"/>
    </location>
</feature>